<accession>A0A7C4ESU7</accession>
<proteinExistence type="predicted"/>
<sequence>MRGRALKPKIAVLGSASGLLSPEQHAKAYAVGEAIARLGGIVLTGACPGLPHDATIGARSSDGLTIGISPAAHLAGHIAEYGYPTDSNVLIFTGMGRKGRNVILVRSADACIFVGGGMGTLNEFTIALDELAANDAIGILIGSGGIADELPRLLSDYGGQPATPIVQESDPARLVERVVAHLHRRQTQ</sequence>
<dbReference type="EMBL" id="DTGT01000287">
    <property type="protein sequence ID" value="HGH61449.1"/>
    <property type="molecule type" value="Genomic_DNA"/>
</dbReference>
<dbReference type="Gene3D" id="3.40.50.450">
    <property type="match status" value="1"/>
</dbReference>
<dbReference type="SUPFAM" id="SSF102405">
    <property type="entry name" value="MCP/YpsA-like"/>
    <property type="match status" value="1"/>
</dbReference>
<comment type="caution">
    <text evidence="1">The sequence shown here is derived from an EMBL/GenBank/DDBJ whole genome shotgun (WGS) entry which is preliminary data.</text>
</comment>
<dbReference type="Pfam" id="PF18306">
    <property type="entry name" value="LDcluster4"/>
    <property type="match status" value="1"/>
</dbReference>
<evidence type="ECO:0008006" key="2">
    <source>
        <dbReference type="Google" id="ProtNLM"/>
    </source>
</evidence>
<dbReference type="PANTHER" id="PTHR43393:SF3">
    <property type="entry name" value="LYSINE DECARBOXYLASE-LIKE PROTEIN"/>
    <property type="match status" value="1"/>
</dbReference>
<dbReference type="PANTHER" id="PTHR43393">
    <property type="entry name" value="CYTOKININ RIBOSIDE 5'-MONOPHOSPHATE PHOSPHORIBOHYDROLASE"/>
    <property type="match status" value="1"/>
</dbReference>
<gene>
    <name evidence="1" type="ORF">ENV54_09150</name>
</gene>
<name>A0A7C4ESU7_9BACT</name>
<reference evidence="1" key="1">
    <citation type="journal article" date="2020" name="mSystems">
        <title>Genome- and Community-Level Interaction Insights into Carbon Utilization and Element Cycling Functions of Hydrothermarchaeota in Hydrothermal Sediment.</title>
        <authorList>
            <person name="Zhou Z."/>
            <person name="Liu Y."/>
            <person name="Xu W."/>
            <person name="Pan J."/>
            <person name="Luo Z.H."/>
            <person name="Li M."/>
        </authorList>
    </citation>
    <scope>NUCLEOTIDE SEQUENCE [LARGE SCALE GENOMIC DNA]</scope>
    <source>
        <strain evidence="1">SpSt-769</strain>
    </source>
</reference>
<dbReference type="GO" id="GO:0005829">
    <property type="term" value="C:cytosol"/>
    <property type="evidence" value="ECO:0007669"/>
    <property type="project" value="TreeGrafter"/>
</dbReference>
<organism evidence="1">
    <name type="scientific">Desulfomonile tiedjei</name>
    <dbReference type="NCBI Taxonomy" id="2358"/>
    <lineage>
        <taxon>Bacteria</taxon>
        <taxon>Pseudomonadati</taxon>
        <taxon>Thermodesulfobacteriota</taxon>
        <taxon>Desulfomonilia</taxon>
        <taxon>Desulfomonilales</taxon>
        <taxon>Desulfomonilaceae</taxon>
        <taxon>Desulfomonile</taxon>
    </lineage>
</organism>
<dbReference type="InterPro" id="IPR052341">
    <property type="entry name" value="LOG_family_nucleotidases"/>
</dbReference>
<protein>
    <recommendedName>
        <fullName evidence="2">TIGR00725 family protein</fullName>
    </recommendedName>
</protein>
<dbReference type="InterPro" id="IPR041164">
    <property type="entry name" value="LDcluster4"/>
</dbReference>
<dbReference type="AlphaFoldDB" id="A0A7C4ESU7"/>
<evidence type="ECO:0000313" key="1">
    <source>
        <dbReference type="EMBL" id="HGH61449.1"/>
    </source>
</evidence>